<organism evidence="2 3">
    <name type="scientific">Ornithinibacillus caprae</name>
    <dbReference type="NCBI Taxonomy" id="2678566"/>
    <lineage>
        <taxon>Bacteria</taxon>
        <taxon>Bacillati</taxon>
        <taxon>Bacillota</taxon>
        <taxon>Bacilli</taxon>
        <taxon>Bacillales</taxon>
        <taxon>Bacillaceae</taxon>
        <taxon>Ornithinibacillus</taxon>
    </lineage>
</organism>
<dbReference type="AlphaFoldDB" id="A0A6N8FJF0"/>
<keyword evidence="1" id="KW-0812">Transmembrane</keyword>
<feature type="transmembrane region" description="Helical" evidence="1">
    <location>
        <begin position="5"/>
        <end position="25"/>
    </location>
</feature>
<comment type="caution">
    <text evidence="2">The sequence shown here is derived from an EMBL/GenBank/DDBJ whole genome shotgun (WGS) entry which is preliminary data.</text>
</comment>
<dbReference type="Pfam" id="PF17247">
    <property type="entry name" value="DUF5316"/>
    <property type="match status" value="1"/>
</dbReference>
<reference evidence="2 3" key="1">
    <citation type="submission" date="2019-11" db="EMBL/GenBank/DDBJ databases">
        <authorList>
            <person name="Li X."/>
        </authorList>
    </citation>
    <scope>NUCLEOTIDE SEQUENCE [LARGE SCALE GENOMIC DNA]</scope>
    <source>
        <strain evidence="2 3">L9</strain>
    </source>
</reference>
<evidence type="ECO:0000256" key="1">
    <source>
        <dbReference type="SAM" id="Phobius"/>
    </source>
</evidence>
<gene>
    <name evidence="2" type="ORF">GMD78_10415</name>
</gene>
<dbReference type="RefSeq" id="WP_155668784.1">
    <property type="nucleotide sequence ID" value="NZ_WOCA01000007.1"/>
</dbReference>
<name>A0A6N8FJF0_9BACI</name>
<dbReference type="Proteomes" id="UP000469125">
    <property type="component" value="Unassembled WGS sequence"/>
</dbReference>
<proteinExistence type="predicted"/>
<sequence length="98" mass="11106">MKKSFFIGLSLATVILIIGFFTNNIELYRSIILGIGIVFVLISGLIGGIFTTSGHQQANYSEPEEDRRKRRNFFLITSTFAIPNLVIGFLLYLYQIQL</sequence>
<dbReference type="EMBL" id="WOCA01000007">
    <property type="protein sequence ID" value="MUK88806.1"/>
    <property type="molecule type" value="Genomic_DNA"/>
</dbReference>
<evidence type="ECO:0008006" key="4">
    <source>
        <dbReference type="Google" id="ProtNLM"/>
    </source>
</evidence>
<keyword evidence="1" id="KW-1133">Transmembrane helix</keyword>
<feature type="transmembrane region" description="Helical" evidence="1">
    <location>
        <begin position="73"/>
        <end position="94"/>
    </location>
</feature>
<evidence type="ECO:0000313" key="2">
    <source>
        <dbReference type="EMBL" id="MUK88806.1"/>
    </source>
</evidence>
<keyword evidence="1" id="KW-0472">Membrane</keyword>
<keyword evidence="3" id="KW-1185">Reference proteome</keyword>
<accession>A0A6N8FJF0</accession>
<feature type="transmembrane region" description="Helical" evidence="1">
    <location>
        <begin position="31"/>
        <end position="52"/>
    </location>
</feature>
<dbReference type="InterPro" id="IPR035167">
    <property type="entry name" value="DUF5316"/>
</dbReference>
<evidence type="ECO:0000313" key="3">
    <source>
        <dbReference type="Proteomes" id="UP000469125"/>
    </source>
</evidence>
<protein>
    <recommendedName>
        <fullName evidence="4">DUF5316 domain-containing protein</fullName>
    </recommendedName>
</protein>